<reference evidence="2 3" key="1">
    <citation type="submission" date="2016-12" db="EMBL/GenBank/DDBJ databases">
        <title>The draft genome sequence of Actinophytocola xinjiangensis.</title>
        <authorList>
            <person name="Wang W."/>
            <person name="Yuan L."/>
        </authorList>
    </citation>
    <scope>NUCLEOTIDE SEQUENCE [LARGE SCALE GENOMIC DNA]</scope>
    <source>
        <strain evidence="2 3">CGMCC 4.4663</strain>
    </source>
</reference>
<feature type="transmembrane region" description="Helical" evidence="1">
    <location>
        <begin position="217"/>
        <end position="237"/>
    </location>
</feature>
<dbReference type="Proteomes" id="UP000185696">
    <property type="component" value="Unassembled WGS sequence"/>
</dbReference>
<dbReference type="EMBL" id="MSIF01000003">
    <property type="protein sequence ID" value="OLF12372.1"/>
    <property type="molecule type" value="Genomic_DNA"/>
</dbReference>
<evidence type="ECO:0000313" key="2">
    <source>
        <dbReference type="EMBL" id="OLF12372.1"/>
    </source>
</evidence>
<gene>
    <name evidence="2" type="ORF">BLA60_10430</name>
</gene>
<evidence type="ECO:0000313" key="3">
    <source>
        <dbReference type="Proteomes" id="UP000185696"/>
    </source>
</evidence>
<feature type="non-terminal residue" evidence="2">
    <location>
        <position position="258"/>
    </location>
</feature>
<comment type="caution">
    <text evidence="2">The sequence shown here is derived from an EMBL/GenBank/DDBJ whole genome shotgun (WGS) entry which is preliminary data.</text>
</comment>
<sequence length="258" mass="26125">MVLGVLGCLLAPVALVAVWLHTQVADTDRFVETMGPLADDPAVRAVLTDRVTDAVLADLDVRDLADRTVDALADRGLPPGLASALHGLAGPLESGVRDFAHARIAGVLAGDRFAATWDGVLRVAHRQAVTVLTGTGPARDVVLDLAPLAGAARQRLADAGLETTGRQPTITVAAGDVLARARTAYSLLEALAGWLPWVTLGLLAGGVALAHRHRRAVVASALGVAAGLVVLAAGLAVGRGALAGSVAPDAHDAPPEAA</sequence>
<keyword evidence="1" id="KW-0812">Transmembrane</keyword>
<name>A0A7Z0WQ86_9PSEU</name>
<evidence type="ECO:0000256" key="1">
    <source>
        <dbReference type="SAM" id="Phobius"/>
    </source>
</evidence>
<feature type="transmembrane region" description="Helical" evidence="1">
    <location>
        <begin position="191"/>
        <end position="210"/>
    </location>
</feature>
<protein>
    <recommendedName>
        <fullName evidence="4">Integral membrane protein</fullName>
    </recommendedName>
</protein>
<keyword evidence="1" id="KW-0472">Membrane</keyword>
<accession>A0A7Z0WQ86</accession>
<proteinExistence type="predicted"/>
<evidence type="ECO:0008006" key="4">
    <source>
        <dbReference type="Google" id="ProtNLM"/>
    </source>
</evidence>
<keyword evidence="3" id="KW-1185">Reference proteome</keyword>
<organism evidence="2 3">
    <name type="scientific">Actinophytocola xinjiangensis</name>
    <dbReference type="NCBI Taxonomy" id="485602"/>
    <lineage>
        <taxon>Bacteria</taxon>
        <taxon>Bacillati</taxon>
        <taxon>Actinomycetota</taxon>
        <taxon>Actinomycetes</taxon>
        <taxon>Pseudonocardiales</taxon>
        <taxon>Pseudonocardiaceae</taxon>
    </lineage>
</organism>
<dbReference type="AlphaFoldDB" id="A0A7Z0WQ86"/>
<keyword evidence="1" id="KW-1133">Transmembrane helix</keyword>